<dbReference type="EMBL" id="BPLR01006576">
    <property type="protein sequence ID" value="GIY10892.1"/>
    <property type="molecule type" value="Genomic_DNA"/>
</dbReference>
<sequence>MRKACGASEYCRKLFQLDESHAKSNEEHVSKIKDEDPNTEEVTAEDEDEDEKESASSPSSDDYREKKEYCKKLKKVGPCLAVLRRFYYDSGTRSCEKFTYGGCYGNDNNFHTQKECEEACLREE</sequence>
<dbReference type="SUPFAM" id="SSF57362">
    <property type="entry name" value="BPTI-like"/>
    <property type="match status" value="1"/>
</dbReference>
<dbReference type="FunFam" id="4.10.410.10:FF:000021">
    <property type="entry name" value="Serine protease inhibitor, putative"/>
    <property type="match status" value="1"/>
</dbReference>
<proteinExistence type="predicted"/>
<comment type="caution">
    <text evidence="7">The sequence shown here is derived from an EMBL/GenBank/DDBJ whole genome shotgun (WGS) entry which is preliminary data.</text>
</comment>
<keyword evidence="4" id="KW-0325">Glycoprotein</keyword>
<evidence type="ECO:0000256" key="3">
    <source>
        <dbReference type="ARBA" id="ARBA00023157"/>
    </source>
</evidence>
<feature type="region of interest" description="Disordered" evidence="5">
    <location>
        <begin position="21"/>
        <end position="65"/>
    </location>
</feature>
<dbReference type="SMART" id="SM00131">
    <property type="entry name" value="KU"/>
    <property type="match status" value="1"/>
</dbReference>
<dbReference type="PROSITE" id="PS50279">
    <property type="entry name" value="BPTI_KUNITZ_2"/>
    <property type="match status" value="1"/>
</dbReference>
<protein>
    <recommendedName>
        <fullName evidence="6">BPTI/Kunitz inhibitor domain-containing protein</fullName>
    </recommendedName>
</protein>
<feature type="domain" description="BPTI/Kunitz inhibitor" evidence="6">
    <location>
        <begin position="70"/>
        <end position="120"/>
    </location>
</feature>
<reference evidence="7 8" key="1">
    <citation type="submission" date="2021-06" db="EMBL/GenBank/DDBJ databases">
        <title>Caerostris extrusa draft genome.</title>
        <authorList>
            <person name="Kono N."/>
            <person name="Arakawa K."/>
        </authorList>
    </citation>
    <scope>NUCLEOTIDE SEQUENCE [LARGE SCALE GENOMIC DNA]</scope>
</reference>
<dbReference type="PANTHER" id="PTHR46676">
    <property type="entry name" value="PROTEIN AMBP"/>
    <property type="match status" value="1"/>
</dbReference>
<dbReference type="Gene3D" id="4.10.410.10">
    <property type="entry name" value="Pancreatic trypsin inhibitor Kunitz domain"/>
    <property type="match status" value="1"/>
</dbReference>
<feature type="compositionally biased region" description="Basic and acidic residues" evidence="5">
    <location>
        <begin position="21"/>
        <end position="36"/>
    </location>
</feature>
<dbReference type="AlphaFoldDB" id="A0AAV4QRU7"/>
<dbReference type="PROSITE" id="PS00280">
    <property type="entry name" value="BPTI_KUNITZ_1"/>
    <property type="match status" value="1"/>
</dbReference>
<keyword evidence="1" id="KW-0646">Protease inhibitor</keyword>
<dbReference type="PRINTS" id="PR00759">
    <property type="entry name" value="BASICPTASE"/>
</dbReference>
<keyword evidence="3" id="KW-1015">Disulfide bond</keyword>
<feature type="compositionally biased region" description="Acidic residues" evidence="5">
    <location>
        <begin position="37"/>
        <end position="52"/>
    </location>
</feature>
<keyword evidence="2" id="KW-0677">Repeat</keyword>
<organism evidence="7 8">
    <name type="scientific">Caerostris extrusa</name>
    <name type="common">Bark spider</name>
    <name type="synonym">Caerostris bankana</name>
    <dbReference type="NCBI Taxonomy" id="172846"/>
    <lineage>
        <taxon>Eukaryota</taxon>
        <taxon>Metazoa</taxon>
        <taxon>Ecdysozoa</taxon>
        <taxon>Arthropoda</taxon>
        <taxon>Chelicerata</taxon>
        <taxon>Arachnida</taxon>
        <taxon>Araneae</taxon>
        <taxon>Araneomorphae</taxon>
        <taxon>Entelegynae</taxon>
        <taxon>Araneoidea</taxon>
        <taxon>Araneidae</taxon>
        <taxon>Caerostris</taxon>
    </lineage>
</organism>
<dbReference type="PANTHER" id="PTHR46676:SF1">
    <property type="entry name" value="PROTEIN AMBP"/>
    <property type="match status" value="1"/>
</dbReference>
<evidence type="ECO:0000313" key="8">
    <source>
        <dbReference type="Proteomes" id="UP001054945"/>
    </source>
</evidence>
<evidence type="ECO:0000256" key="2">
    <source>
        <dbReference type="ARBA" id="ARBA00022737"/>
    </source>
</evidence>
<keyword evidence="8" id="KW-1185">Reference proteome</keyword>
<accession>A0AAV4QRU7</accession>
<dbReference type="GO" id="GO:0004867">
    <property type="term" value="F:serine-type endopeptidase inhibitor activity"/>
    <property type="evidence" value="ECO:0007669"/>
    <property type="project" value="InterPro"/>
</dbReference>
<dbReference type="InterPro" id="IPR020901">
    <property type="entry name" value="Prtase_inh_Kunz-CS"/>
</dbReference>
<dbReference type="Pfam" id="PF00014">
    <property type="entry name" value="Kunitz_BPTI"/>
    <property type="match status" value="1"/>
</dbReference>
<dbReference type="InterPro" id="IPR036880">
    <property type="entry name" value="Kunitz_BPTI_sf"/>
</dbReference>
<evidence type="ECO:0000256" key="4">
    <source>
        <dbReference type="ARBA" id="ARBA00023180"/>
    </source>
</evidence>
<dbReference type="InterPro" id="IPR029856">
    <property type="entry name" value="AMBP"/>
</dbReference>
<gene>
    <name evidence="7" type="ORF">CEXT_299991</name>
</gene>
<evidence type="ECO:0000259" key="6">
    <source>
        <dbReference type="PROSITE" id="PS50279"/>
    </source>
</evidence>
<evidence type="ECO:0000313" key="7">
    <source>
        <dbReference type="EMBL" id="GIY10892.1"/>
    </source>
</evidence>
<evidence type="ECO:0000256" key="1">
    <source>
        <dbReference type="ARBA" id="ARBA00022690"/>
    </source>
</evidence>
<name>A0AAV4QRU7_CAEEX</name>
<dbReference type="Proteomes" id="UP001054945">
    <property type="component" value="Unassembled WGS sequence"/>
</dbReference>
<dbReference type="InterPro" id="IPR002223">
    <property type="entry name" value="Kunitz_BPTI"/>
</dbReference>
<evidence type="ECO:0000256" key="5">
    <source>
        <dbReference type="SAM" id="MobiDB-lite"/>
    </source>
</evidence>